<reference evidence="2 3" key="1">
    <citation type="journal article" date="2018" name="Front. Plant Sci.">
        <title>Red Clover (Trifolium pratense) and Zigzag Clover (T. medium) - A Picture of Genomic Similarities and Differences.</title>
        <authorList>
            <person name="Dluhosova J."/>
            <person name="Istvanek J."/>
            <person name="Nedelnik J."/>
            <person name="Repkova J."/>
        </authorList>
    </citation>
    <scope>NUCLEOTIDE SEQUENCE [LARGE SCALE GENOMIC DNA]</scope>
    <source>
        <strain evidence="3">cv. 10/8</strain>
        <tissue evidence="2">Leaf</tissue>
    </source>
</reference>
<protein>
    <submittedName>
        <fullName evidence="2">Uncharacterized protein</fullName>
    </submittedName>
</protein>
<dbReference type="AlphaFoldDB" id="A0A392RQY4"/>
<comment type="caution">
    <text evidence="2">The sequence shown here is derived from an EMBL/GenBank/DDBJ whole genome shotgun (WGS) entry which is preliminary data.</text>
</comment>
<evidence type="ECO:0000313" key="2">
    <source>
        <dbReference type="EMBL" id="MCI39068.1"/>
    </source>
</evidence>
<evidence type="ECO:0000313" key="3">
    <source>
        <dbReference type="Proteomes" id="UP000265520"/>
    </source>
</evidence>
<evidence type="ECO:0000256" key="1">
    <source>
        <dbReference type="SAM" id="MobiDB-lite"/>
    </source>
</evidence>
<dbReference type="Proteomes" id="UP000265520">
    <property type="component" value="Unassembled WGS sequence"/>
</dbReference>
<keyword evidence="3" id="KW-1185">Reference proteome</keyword>
<feature type="region of interest" description="Disordered" evidence="1">
    <location>
        <begin position="45"/>
        <end position="66"/>
    </location>
</feature>
<name>A0A392RQY4_9FABA</name>
<proteinExistence type="predicted"/>
<dbReference type="EMBL" id="LXQA010263206">
    <property type="protein sequence ID" value="MCI39068.1"/>
    <property type="molecule type" value="Genomic_DNA"/>
</dbReference>
<accession>A0A392RQY4</accession>
<sequence length="66" mass="7567">MGKETMTWHFLIGHWDFSHVLPFILKRIRPIYSKVKTCLNVFKSGPAVGSKGSDLRAASRTMDQHH</sequence>
<feature type="non-terminal residue" evidence="2">
    <location>
        <position position="66"/>
    </location>
</feature>
<organism evidence="2 3">
    <name type="scientific">Trifolium medium</name>
    <dbReference type="NCBI Taxonomy" id="97028"/>
    <lineage>
        <taxon>Eukaryota</taxon>
        <taxon>Viridiplantae</taxon>
        <taxon>Streptophyta</taxon>
        <taxon>Embryophyta</taxon>
        <taxon>Tracheophyta</taxon>
        <taxon>Spermatophyta</taxon>
        <taxon>Magnoliopsida</taxon>
        <taxon>eudicotyledons</taxon>
        <taxon>Gunneridae</taxon>
        <taxon>Pentapetalae</taxon>
        <taxon>rosids</taxon>
        <taxon>fabids</taxon>
        <taxon>Fabales</taxon>
        <taxon>Fabaceae</taxon>
        <taxon>Papilionoideae</taxon>
        <taxon>50 kb inversion clade</taxon>
        <taxon>NPAAA clade</taxon>
        <taxon>Hologalegina</taxon>
        <taxon>IRL clade</taxon>
        <taxon>Trifolieae</taxon>
        <taxon>Trifolium</taxon>
    </lineage>
</organism>